<keyword evidence="4 7" id="KW-0472">Membrane</keyword>
<dbReference type="GO" id="GO:0016020">
    <property type="term" value="C:membrane"/>
    <property type="evidence" value="ECO:0007669"/>
    <property type="project" value="UniProtKB-SubCell"/>
</dbReference>
<dbReference type="AlphaFoldDB" id="A0A835U5T5"/>
<accession>A0A835U5T5</accession>
<feature type="compositionally biased region" description="Low complexity" evidence="6">
    <location>
        <begin position="56"/>
        <end position="74"/>
    </location>
</feature>
<dbReference type="OrthoDB" id="1060521at2759"/>
<feature type="region of interest" description="Disordered" evidence="6">
    <location>
        <begin position="1"/>
        <end position="74"/>
    </location>
</feature>
<evidence type="ECO:0000256" key="6">
    <source>
        <dbReference type="SAM" id="MobiDB-lite"/>
    </source>
</evidence>
<feature type="transmembrane region" description="Helical" evidence="7">
    <location>
        <begin position="430"/>
        <end position="449"/>
    </location>
</feature>
<feature type="compositionally biased region" description="Basic residues" evidence="6">
    <location>
        <begin position="23"/>
        <end position="34"/>
    </location>
</feature>
<evidence type="ECO:0000259" key="8">
    <source>
        <dbReference type="PROSITE" id="PS51775"/>
    </source>
</evidence>
<protein>
    <recommendedName>
        <fullName evidence="8">GTD-binding domain-containing protein</fullName>
    </recommendedName>
</protein>
<feature type="compositionally biased region" description="Basic and acidic residues" evidence="6">
    <location>
        <begin position="1"/>
        <end position="12"/>
    </location>
</feature>
<dbReference type="EMBL" id="JADCNM010000097">
    <property type="protein sequence ID" value="KAG0450669.1"/>
    <property type="molecule type" value="Genomic_DNA"/>
</dbReference>
<proteinExistence type="predicted"/>
<dbReference type="GO" id="GO:0080115">
    <property type="term" value="F:myosin XI tail binding"/>
    <property type="evidence" value="ECO:0007669"/>
    <property type="project" value="UniProtKB-ARBA"/>
</dbReference>
<reference evidence="9 10" key="1">
    <citation type="journal article" date="2020" name="Nat. Food">
        <title>A phased Vanilla planifolia genome enables genetic improvement of flavour and production.</title>
        <authorList>
            <person name="Hasing T."/>
            <person name="Tang H."/>
            <person name="Brym M."/>
            <person name="Khazi F."/>
            <person name="Huang T."/>
            <person name="Chambers A.H."/>
        </authorList>
    </citation>
    <scope>NUCLEOTIDE SEQUENCE [LARGE SCALE GENOMIC DNA]</scope>
    <source>
        <tissue evidence="9">Leaf</tissue>
    </source>
</reference>
<keyword evidence="3 7" id="KW-1133">Transmembrane helix</keyword>
<comment type="caution">
    <text evidence="9">The sequence shown here is derived from an EMBL/GenBank/DDBJ whole genome shotgun (WGS) entry which is preliminary data.</text>
</comment>
<dbReference type="PANTHER" id="PTHR31422">
    <property type="entry name" value="BNAANNG28530D PROTEIN"/>
    <property type="match status" value="1"/>
</dbReference>
<dbReference type="PANTHER" id="PTHR31422:SF0">
    <property type="entry name" value="MYOSIN-BINDING PROTEIN 7"/>
    <property type="match status" value="1"/>
</dbReference>
<feature type="coiled-coil region" evidence="5">
    <location>
        <begin position="123"/>
        <end position="150"/>
    </location>
</feature>
<keyword evidence="5" id="KW-0175">Coiled coil</keyword>
<evidence type="ECO:0000256" key="5">
    <source>
        <dbReference type="SAM" id="Coils"/>
    </source>
</evidence>
<comment type="subcellular location">
    <subcellularLocation>
        <location evidence="1">Membrane</location>
    </subcellularLocation>
</comment>
<evidence type="ECO:0000256" key="3">
    <source>
        <dbReference type="ARBA" id="ARBA00022989"/>
    </source>
</evidence>
<evidence type="ECO:0000256" key="4">
    <source>
        <dbReference type="ARBA" id="ARBA00023136"/>
    </source>
</evidence>
<dbReference type="InterPro" id="IPR007656">
    <property type="entry name" value="GTD-bd"/>
</dbReference>
<evidence type="ECO:0000256" key="2">
    <source>
        <dbReference type="ARBA" id="ARBA00022692"/>
    </source>
</evidence>
<organism evidence="9 10">
    <name type="scientific">Vanilla planifolia</name>
    <name type="common">Vanilla</name>
    <dbReference type="NCBI Taxonomy" id="51239"/>
    <lineage>
        <taxon>Eukaryota</taxon>
        <taxon>Viridiplantae</taxon>
        <taxon>Streptophyta</taxon>
        <taxon>Embryophyta</taxon>
        <taxon>Tracheophyta</taxon>
        <taxon>Spermatophyta</taxon>
        <taxon>Magnoliopsida</taxon>
        <taxon>Liliopsida</taxon>
        <taxon>Asparagales</taxon>
        <taxon>Orchidaceae</taxon>
        <taxon>Vanilloideae</taxon>
        <taxon>Vanilleae</taxon>
        <taxon>Vanilla</taxon>
    </lineage>
</organism>
<keyword evidence="2 7" id="KW-0812">Transmembrane</keyword>
<evidence type="ECO:0000313" key="10">
    <source>
        <dbReference type="Proteomes" id="UP000639772"/>
    </source>
</evidence>
<evidence type="ECO:0000313" key="9">
    <source>
        <dbReference type="EMBL" id="KAG0450669.1"/>
    </source>
</evidence>
<gene>
    <name evidence="9" type="ORF">HPP92_026617</name>
</gene>
<evidence type="ECO:0000256" key="7">
    <source>
        <dbReference type="SAM" id="Phobius"/>
    </source>
</evidence>
<sequence>MEKVIRLRDHATHGRQGPPSRREVRKPRPKKKTRGGGEGLKSRSEGTICTPLNAGSASMDPTSPTSPASADSRCSCGCPCCSSLSFLRSVKRKADDRGRFSSPVEEIARIDAEMEVGMLRETLASQQVAIHDLSTELEEERNAAATAASETMSMILRLQHEKAEAKMEARQFRRFAEEKMAHDGLEIANLEDLLFKRDQEVEALSCEVHAYRHRLLSVGYAVDPPISSACDAFADGFDRSPGTNYHPLRCKATGSYDDDDDASYLEKHTPRTHEQIIYELKRTSPNTSSNPSPRRMRNSSKHDLLFGSKQSYASNYNMCEEDDGNDRVYTIDAVHGAQAESSGKVKEELVSMRLKEKNGQKHEFGEEGDEDEIKKLYLRLQALEADRESMRQAVMAMRSEKAQFVVLKEIAQQLYKEVKPERRIVKKSSLFGGFSFVSLIKCVISFLFWKKSSSRSRYTFGLSKNNPGLLQILEKSPQIGHWRCLTRTTQRYKKVQTVSS</sequence>
<feature type="coiled-coil region" evidence="5">
    <location>
        <begin position="366"/>
        <end position="400"/>
    </location>
</feature>
<name>A0A835U5T5_VANPL</name>
<evidence type="ECO:0000256" key="1">
    <source>
        <dbReference type="ARBA" id="ARBA00004370"/>
    </source>
</evidence>
<dbReference type="Proteomes" id="UP000639772">
    <property type="component" value="Unassembled WGS sequence"/>
</dbReference>
<dbReference type="Pfam" id="PF04576">
    <property type="entry name" value="Zein-binding"/>
    <property type="match status" value="1"/>
</dbReference>
<feature type="domain" description="GTD-binding" evidence="8">
    <location>
        <begin position="114"/>
        <end position="212"/>
    </location>
</feature>
<dbReference type="PROSITE" id="PS51775">
    <property type="entry name" value="GTD_BINDING"/>
    <property type="match status" value="1"/>
</dbReference>